<reference evidence="2 3" key="1">
    <citation type="submission" date="2017-02" db="EMBL/GenBank/DDBJ databases">
        <authorList>
            <person name="Peterson S.W."/>
        </authorList>
    </citation>
    <scope>NUCLEOTIDE SEQUENCE [LARGE SCALE GENOMIC DNA]</scope>
    <source>
        <strain evidence="2 3">B Mb 05.01</strain>
    </source>
</reference>
<dbReference type="SUPFAM" id="SSF51695">
    <property type="entry name" value="PLC-like phosphodiesterases"/>
    <property type="match status" value="1"/>
</dbReference>
<dbReference type="EMBL" id="FUKO01000012">
    <property type="protein sequence ID" value="SJN22184.1"/>
    <property type="molecule type" value="Genomic_DNA"/>
</dbReference>
<dbReference type="OrthoDB" id="5241788at2"/>
<dbReference type="EC" id="3.1.4.46" evidence="2"/>
<keyword evidence="3" id="KW-1185">Reference proteome</keyword>
<evidence type="ECO:0000259" key="1">
    <source>
        <dbReference type="PROSITE" id="PS51704"/>
    </source>
</evidence>
<dbReference type="Pfam" id="PF03009">
    <property type="entry name" value="GDPD"/>
    <property type="match status" value="1"/>
</dbReference>
<dbReference type="Proteomes" id="UP000196320">
    <property type="component" value="Unassembled WGS sequence"/>
</dbReference>
<name>A0A1R4IR81_9MICO</name>
<dbReference type="InterPro" id="IPR017946">
    <property type="entry name" value="PLC-like_Pdiesterase_TIM-brl"/>
</dbReference>
<organism evidence="2 3">
    <name type="scientific">Microbacterium esteraromaticum</name>
    <dbReference type="NCBI Taxonomy" id="57043"/>
    <lineage>
        <taxon>Bacteria</taxon>
        <taxon>Bacillati</taxon>
        <taxon>Actinomycetota</taxon>
        <taxon>Actinomycetes</taxon>
        <taxon>Micrococcales</taxon>
        <taxon>Microbacteriaceae</taxon>
        <taxon>Microbacterium</taxon>
    </lineage>
</organism>
<accession>A0A1R4IR81</accession>
<evidence type="ECO:0000313" key="3">
    <source>
        <dbReference type="Proteomes" id="UP000196320"/>
    </source>
</evidence>
<protein>
    <submittedName>
        <fullName evidence="2">Glycerophosphoryl diester phosphodiesterase</fullName>
        <ecNumber evidence="2">3.1.4.46</ecNumber>
    </submittedName>
</protein>
<dbReference type="GO" id="GO:0006629">
    <property type="term" value="P:lipid metabolic process"/>
    <property type="evidence" value="ECO:0007669"/>
    <property type="project" value="InterPro"/>
</dbReference>
<dbReference type="RefSeq" id="WP_087130062.1">
    <property type="nucleotide sequence ID" value="NZ_FUKO01000012.1"/>
</dbReference>
<dbReference type="PANTHER" id="PTHR46211:SF1">
    <property type="entry name" value="GLYCEROPHOSPHODIESTER PHOSPHODIESTERASE, CYTOPLASMIC"/>
    <property type="match status" value="1"/>
</dbReference>
<dbReference type="GO" id="GO:0008889">
    <property type="term" value="F:glycerophosphodiester phosphodiesterase activity"/>
    <property type="evidence" value="ECO:0007669"/>
    <property type="project" value="UniProtKB-EC"/>
</dbReference>
<dbReference type="PROSITE" id="PS51704">
    <property type="entry name" value="GP_PDE"/>
    <property type="match status" value="1"/>
</dbReference>
<dbReference type="Gene3D" id="3.20.20.190">
    <property type="entry name" value="Phosphatidylinositol (PI) phosphodiesterase"/>
    <property type="match status" value="1"/>
</dbReference>
<feature type="domain" description="GP-PDE" evidence="1">
    <location>
        <begin position="12"/>
        <end position="255"/>
    </location>
</feature>
<sequence>MTHPYLAGTAHPRVLAHRGLASAPGEDSSIWENTAAAFAAADAAGAEYIESDCQVTADGDIVLFHDETLQRLFGDARAVSEVRTLELRRLFADYGGLLTIGEALDAFPNARFNIDVKTDAAAEPIGALVAPHAHRVLLSSFDDRCRRAALASTMRAGASIRPATSGGRSIIAALRVLSALHLSPARVLRDIDAVQIPEKHSGVRLFTPRLVRTAHRFGVEVHVWTVNETADMLRLRDAGANGIITDRADVALRTLDRP</sequence>
<dbReference type="AlphaFoldDB" id="A0A1R4IR81"/>
<keyword evidence="2" id="KW-0378">Hydrolase</keyword>
<proteinExistence type="predicted"/>
<evidence type="ECO:0000313" key="2">
    <source>
        <dbReference type="EMBL" id="SJN22184.1"/>
    </source>
</evidence>
<dbReference type="PANTHER" id="PTHR46211">
    <property type="entry name" value="GLYCEROPHOSPHORYL DIESTER PHOSPHODIESTERASE"/>
    <property type="match status" value="1"/>
</dbReference>
<dbReference type="InterPro" id="IPR030395">
    <property type="entry name" value="GP_PDE_dom"/>
</dbReference>
<gene>
    <name evidence="2" type="ORF">FM104_03390</name>
</gene>